<organism evidence="1 2">
    <name type="scientific">Euphydryas editha</name>
    <name type="common">Edith's checkerspot</name>
    <dbReference type="NCBI Taxonomy" id="104508"/>
    <lineage>
        <taxon>Eukaryota</taxon>
        <taxon>Metazoa</taxon>
        <taxon>Ecdysozoa</taxon>
        <taxon>Arthropoda</taxon>
        <taxon>Hexapoda</taxon>
        <taxon>Insecta</taxon>
        <taxon>Pterygota</taxon>
        <taxon>Neoptera</taxon>
        <taxon>Endopterygota</taxon>
        <taxon>Lepidoptera</taxon>
        <taxon>Glossata</taxon>
        <taxon>Ditrysia</taxon>
        <taxon>Papilionoidea</taxon>
        <taxon>Nymphalidae</taxon>
        <taxon>Nymphalinae</taxon>
        <taxon>Euphydryas</taxon>
    </lineage>
</organism>
<proteinExistence type="predicted"/>
<reference evidence="1" key="1">
    <citation type="submission" date="2022-03" db="EMBL/GenBank/DDBJ databases">
        <authorList>
            <person name="Tunstrom K."/>
        </authorList>
    </citation>
    <scope>NUCLEOTIDE SEQUENCE</scope>
</reference>
<dbReference type="AlphaFoldDB" id="A0AAU9TW86"/>
<gene>
    <name evidence="1" type="ORF">EEDITHA_LOCUS4945</name>
</gene>
<keyword evidence="2" id="KW-1185">Reference proteome</keyword>
<protein>
    <recommendedName>
        <fullName evidence="3">SF3 helicase domain-containing protein</fullName>
    </recommendedName>
</protein>
<dbReference type="EMBL" id="CAKOGL010000007">
    <property type="protein sequence ID" value="CAH2088820.1"/>
    <property type="molecule type" value="Genomic_DNA"/>
</dbReference>
<evidence type="ECO:0000313" key="2">
    <source>
        <dbReference type="Proteomes" id="UP001153954"/>
    </source>
</evidence>
<name>A0AAU9TW86_EUPED</name>
<evidence type="ECO:0008006" key="3">
    <source>
        <dbReference type="Google" id="ProtNLM"/>
    </source>
</evidence>
<comment type="caution">
    <text evidence="1">The sequence shown here is derived from an EMBL/GenBank/DDBJ whole genome shotgun (WGS) entry which is preliminary data.</text>
</comment>
<sequence>MRDVTKKIDISKIIPNDLTMSLSYSYRSTYGVYNPLWGEFEPNGPSLNELVYRELTSVGQTICDSDYNVSMYAAECFFAVPHFLEGINKEVLPLILQAPIFPVYDSYPKLTDYQTNPIVNYPVTTFQIEPMDLVMVFQMPWPENLLDRLVKYPILMKHVRLTLALLYTISKVVSIDPKNPLNLLIYLFGKQNYQIRGISKYEMLENTIIVYKRQTVEESVVVSNGSTSAPIGTESFLATLRSKLDAARNKMNLKEKLENQMVDENISIELETKPVTGTMVDPTSVDLKSIFEKISIKEFDNISNDICTENLTFMKCALLLVSWFVRMGDEHALTKHPYFELIKRDRTLIYAEIVDFCNNISLLSNVCDIKTLAAMFGNFMATHKITLDENLYLIKNRNKEMKKWFGGPLIPTRPNREKCEMIHLAISYILKSGGFKHDYFIEISKIIAYLEYLGNPQRLAYNFYGESSSGKSFLCEILSAVFKSKFSNMLSSRMFSEGNKPTDNDTNAITLGQNFICTLNEDEMLVVEIFKKYVDFNKLMTRDMKKDFCSVHPIRAKIFFTSNSAIRVNKPSDLGFKPKFYPIHFNYDFVEVTHTFDRTVRHSFESMEQATTPLLAGQIIMGRFAKEQCTHVAKPLTFLSRHLYRELFFFCPENPISKQKTTKIREVCEAYFNATCPIQLFFKTVTLTPTSKSTLDEMGLRTILVLWWKKHQVHFKRTKDFTQIVDNLVSKLAKFRYGGKYLVELQI</sequence>
<evidence type="ECO:0000313" key="1">
    <source>
        <dbReference type="EMBL" id="CAH2088820.1"/>
    </source>
</evidence>
<dbReference type="Proteomes" id="UP001153954">
    <property type="component" value="Unassembled WGS sequence"/>
</dbReference>
<accession>A0AAU9TW86</accession>